<dbReference type="PANTHER" id="PTHR30118">
    <property type="entry name" value="HTH-TYPE TRANSCRIPTIONAL REGULATOR LEUO-RELATED"/>
    <property type="match status" value="1"/>
</dbReference>
<evidence type="ECO:0000313" key="6">
    <source>
        <dbReference type="EMBL" id="CAA2106492.1"/>
    </source>
</evidence>
<dbReference type="InterPro" id="IPR036390">
    <property type="entry name" value="WH_DNA-bd_sf"/>
</dbReference>
<protein>
    <submittedName>
        <fullName evidence="6">HTH-type transcriptional regulator SyrM 1</fullName>
    </submittedName>
</protein>
<evidence type="ECO:0000256" key="1">
    <source>
        <dbReference type="ARBA" id="ARBA00009437"/>
    </source>
</evidence>
<keyword evidence="2" id="KW-0805">Transcription regulation</keyword>
<dbReference type="PRINTS" id="PR00039">
    <property type="entry name" value="HTHLYSR"/>
</dbReference>
<proteinExistence type="inferred from homology"/>
<dbReference type="CDD" id="cd08461">
    <property type="entry name" value="PBP2_DntR_like_3"/>
    <property type="match status" value="1"/>
</dbReference>
<dbReference type="InterPro" id="IPR005119">
    <property type="entry name" value="LysR_subst-bd"/>
</dbReference>
<evidence type="ECO:0000256" key="4">
    <source>
        <dbReference type="ARBA" id="ARBA00023163"/>
    </source>
</evidence>
<dbReference type="Pfam" id="PF03466">
    <property type="entry name" value="LysR_substrate"/>
    <property type="match status" value="1"/>
</dbReference>
<dbReference type="GO" id="GO:0003677">
    <property type="term" value="F:DNA binding"/>
    <property type="evidence" value="ECO:0007669"/>
    <property type="project" value="UniProtKB-KW"/>
</dbReference>
<dbReference type="PROSITE" id="PS50931">
    <property type="entry name" value="HTH_LYSR"/>
    <property type="match status" value="1"/>
</dbReference>
<dbReference type="Gene3D" id="1.10.10.10">
    <property type="entry name" value="Winged helix-like DNA-binding domain superfamily/Winged helix DNA-binding domain"/>
    <property type="match status" value="1"/>
</dbReference>
<name>A0A679JCT5_VARPD</name>
<evidence type="ECO:0000256" key="3">
    <source>
        <dbReference type="ARBA" id="ARBA00023125"/>
    </source>
</evidence>
<dbReference type="SUPFAM" id="SSF53850">
    <property type="entry name" value="Periplasmic binding protein-like II"/>
    <property type="match status" value="1"/>
</dbReference>
<dbReference type="GO" id="GO:0003700">
    <property type="term" value="F:DNA-binding transcription factor activity"/>
    <property type="evidence" value="ECO:0007669"/>
    <property type="project" value="InterPro"/>
</dbReference>
<dbReference type="Gene3D" id="3.40.190.10">
    <property type="entry name" value="Periplasmic binding protein-like II"/>
    <property type="match status" value="2"/>
</dbReference>
<sequence length="306" mass="33800">MNNFSRLDLNLLVTLDTLLAERSVTRAAERLNLSQPSVSVQLAKLREAFGDPLLVPAQRGMRPTARADELREPLREALESLGRAVAPTRPFDPAEATTTWRVAAADYAESAILLPVLAKLRAEAPNTRLAVVEAVPSRMARQLEQAEIDLFFHTSVGAPPGLHRRVLFHERYVLAGRAGHPRLKRRPTLAQFCAMEHVVVSLSGGGFAGPTDDALAELGLARRVALSVPHFLFMMSVLASTDMVAMLPERLARGAPDLRVVEAPLAVPGYEMAMLWHERRHRDPGHKWLREQIAASLQMAHRRIAP</sequence>
<dbReference type="InterPro" id="IPR000847">
    <property type="entry name" value="LysR_HTH_N"/>
</dbReference>
<organism evidence="6">
    <name type="scientific">Variovorax paradoxus</name>
    <dbReference type="NCBI Taxonomy" id="34073"/>
    <lineage>
        <taxon>Bacteria</taxon>
        <taxon>Pseudomonadati</taxon>
        <taxon>Pseudomonadota</taxon>
        <taxon>Betaproteobacteria</taxon>
        <taxon>Burkholderiales</taxon>
        <taxon>Comamonadaceae</taxon>
        <taxon>Variovorax</taxon>
    </lineage>
</organism>
<dbReference type="InterPro" id="IPR036388">
    <property type="entry name" value="WH-like_DNA-bd_sf"/>
</dbReference>
<accession>A0A679JCT5</accession>
<comment type="similarity">
    <text evidence="1">Belongs to the LysR transcriptional regulatory family.</text>
</comment>
<dbReference type="InterPro" id="IPR050389">
    <property type="entry name" value="LysR-type_TF"/>
</dbReference>
<dbReference type="Pfam" id="PF00126">
    <property type="entry name" value="HTH_1"/>
    <property type="match status" value="1"/>
</dbReference>
<keyword evidence="4" id="KW-0804">Transcription</keyword>
<dbReference type="EMBL" id="LR743507">
    <property type="protein sequence ID" value="CAA2106492.1"/>
    <property type="molecule type" value="Genomic_DNA"/>
</dbReference>
<evidence type="ECO:0000259" key="5">
    <source>
        <dbReference type="PROSITE" id="PS50931"/>
    </source>
</evidence>
<feature type="domain" description="HTH lysR-type" evidence="5">
    <location>
        <begin position="7"/>
        <end position="64"/>
    </location>
</feature>
<gene>
    <name evidence="6" type="primary">syrM1_2</name>
    <name evidence="6" type="ORF">VVAX_03766</name>
</gene>
<keyword evidence="3" id="KW-0238">DNA-binding</keyword>
<dbReference type="RefSeq" id="WP_339091334.1">
    <property type="nucleotide sequence ID" value="NZ_LR743507.1"/>
</dbReference>
<evidence type="ECO:0000256" key="2">
    <source>
        <dbReference type="ARBA" id="ARBA00023015"/>
    </source>
</evidence>
<reference evidence="6" key="1">
    <citation type="submission" date="2019-12" db="EMBL/GenBank/DDBJ databases">
        <authorList>
            <person name="Cremers G."/>
        </authorList>
    </citation>
    <scope>NUCLEOTIDE SEQUENCE</scope>
    <source>
        <strain evidence="6">Vvax</strain>
    </source>
</reference>
<dbReference type="SUPFAM" id="SSF46785">
    <property type="entry name" value="Winged helix' DNA-binding domain"/>
    <property type="match status" value="1"/>
</dbReference>
<dbReference type="AlphaFoldDB" id="A0A679JCT5"/>
<dbReference type="PANTHER" id="PTHR30118:SF15">
    <property type="entry name" value="TRANSCRIPTIONAL REGULATORY PROTEIN"/>
    <property type="match status" value="1"/>
</dbReference>